<protein>
    <submittedName>
        <fullName evidence="1">Baseplate J/gp47 family protein</fullName>
    </submittedName>
</protein>
<proteinExistence type="predicted"/>
<dbReference type="Proteomes" id="UP001203284">
    <property type="component" value="Unassembled WGS sequence"/>
</dbReference>
<dbReference type="RefSeq" id="WP_247025638.1">
    <property type="nucleotide sequence ID" value="NZ_JALKCH010000001.1"/>
</dbReference>
<sequence length="845" mass="87904">MSGATCECGCGGTCAAGQGTPGRRGMVAPSRTHQALKRRMLDAIATRPELVSFTTRADDDPAIALIDAWAASLHVLSFYRERFQTEAYIGIATDVGSVRGLAAQVGYAARPAISASTTLTFTLSDFPDAPQKVPIHAGSKVQTVPGPDEAPVLFETSDELEARPSWNAVPAKRWHLLAPAAGTGSIRVSETLIAGRIGDVIGFIHTIGDAPGAATFELARIAAMTTQPLPPQAHITVDLDAPLDVLGAAADTRIAIFSRRGSLFGYNASPFVMLDRLVRQRVLRTPILESDDVAPTRKEWPALKASLRSFKIELPEPEIPGAHDDSIIDLDAVYPEAMVGRHVVLKSPAAEALFRIIAVAEVSRSAFGVSAKVSRLTLDRPVGAFDNAVRSTAVFIETEALHLAPVPYETQQPVANGFSIELAAATDLPPGRLVVVQGVSDGMVTAEAAIVESTGELGGTPVVTFTRALARHYAPGDLVVLGNAVAATHGETRTPTAAMRPAGSGLPIGEILGSGDARKRNQGFALRQTGLTFVQAPNVAGYAPALDVRVDDALRPREPMLYDLPDTSPAYALETTPDGRSVVRFAGRLRTADNNVSAVYRVGGGAAGNLAPGRLTLPMTMVLGFSGVTNPLPAEGGVDPEPIEEARLNAPVRIVSLGRIVSLADYAAFARAYGGVAKALASPLWVGQREVVHVTVAGPKGAAIAPGSTLYANLASAMAAASPPGRPFRLLAAQQVHARATLALESGPAFPRADVEAAVKAALAEACAPDRRSFAHPLAKSTLLAVVQAVPGVVAARVDHLSSDTEPADTEILGARGARIVGTAAAGAEYLTLAAADVTVTGFAP</sequence>
<comment type="caution">
    <text evidence="1">The sequence shown here is derived from an EMBL/GenBank/DDBJ whole genome shotgun (WGS) entry which is preliminary data.</text>
</comment>
<name>A0ABT0D5X8_9HYPH</name>
<gene>
    <name evidence="1" type="ORF">MWN34_00325</name>
</gene>
<reference evidence="1 2" key="1">
    <citation type="submission" date="2022-04" db="EMBL/GenBank/DDBJ databases">
        <authorList>
            <person name="Grouzdev D.S."/>
            <person name="Pantiukh K.S."/>
            <person name="Krutkina M.S."/>
        </authorList>
    </citation>
    <scope>NUCLEOTIDE SEQUENCE [LARGE SCALE GENOMIC DNA]</scope>
    <source>
        <strain evidence="1 2">6x-1</strain>
    </source>
</reference>
<evidence type="ECO:0000313" key="1">
    <source>
        <dbReference type="EMBL" id="MCK0195349.1"/>
    </source>
</evidence>
<accession>A0ABT0D5X8</accession>
<evidence type="ECO:0000313" key="2">
    <source>
        <dbReference type="Proteomes" id="UP001203284"/>
    </source>
</evidence>
<organism evidence="1 2">
    <name type="scientific">Ancylobacter crimeensis</name>
    <dbReference type="NCBI Taxonomy" id="2579147"/>
    <lineage>
        <taxon>Bacteria</taxon>
        <taxon>Pseudomonadati</taxon>
        <taxon>Pseudomonadota</taxon>
        <taxon>Alphaproteobacteria</taxon>
        <taxon>Hyphomicrobiales</taxon>
        <taxon>Xanthobacteraceae</taxon>
        <taxon>Ancylobacter</taxon>
    </lineage>
</organism>
<dbReference type="EMBL" id="JALKCH010000001">
    <property type="protein sequence ID" value="MCK0195349.1"/>
    <property type="molecule type" value="Genomic_DNA"/>
</dbReference>
<keyword evidence="2" id="KW-1185">Reference proteome</keyword>